<dbReference type="GO" id="GO:0031966">
    <property type="term" value="C:mitochondrial membrane"/>
    <property type="evidence" value="ECO:0007669"/>
    <property type="project" value="UniProtKB-SubCell"/>
</dbReference>
<evidence type="ECO:0000256" key="6">
    <source>
        <dbReference type="ARBA" id="ARBA00022692"/>
    </source>
</evidence>
<keyword evidence="10 12" id="KW-0496">Mitochondrion</keyword>
<evidence type="ECO:0000256" key="12">
    <source>
        <dbReference type="RuleBase" id="RU003661"/>
    </source>
</evidence>
<dbReference type="GO" id="GO:0015986">
    <property type="term" value="P:proton motive force-driven ATP synthesis"/>
    <property type="evidence" value="ECO:0007669"/>
    <property type="project" value="InterPro"/>
</dbReference>
<keyword evidence="6 12" id="KW-0812">Transmembrane</keyword>
<dbReference type="GO" id="GO:0015078">
    <property type="term" value="F:proton transmembrane transporter activity"/>
    <property type="evidence" value="ECO:0007669"/>
    <property type="project" value="InterPro"/>
</dbReference>
<keyword evidence="11 13" id="KW-0472">Membrane</keyword>
<evidence type="ECO:0000256" key="9">
    <source>
        <dbReference type="ARBA" id="ARBA00023065"/>
    </source>
</evidence>
<comment type="subcellular location">
    <subcellularLocation>
        <location evidence="1 12">Mitochondrion membrane</location>
        <topology evidence="1 12">Single-pass membrane protein</topology>
    </subcellularLocation>
</comment>
<evidence type="ECO:0000256" key="8">
    <source>
        <dbReference type="ARBA" id="ARBA00022989"/>
    </source>
</evidence>
<keyword evidence="5 12" id="KW-0138">CF(0)</keyword>
<geneLocation type="mitochondrion" evidence="14"/>
<dbReference type="InterPro" id="IPR001421">
    <property type="entry name" value="ATP8_metazoa"/>
</dbReference>
<evidence type="ECO:0000256" key="4">
    <source>
        <dbReference type="ARBA" id="ARBA00022448"/>
    </source>
</evidence>
<evidence type="ECO:0000256" key="3">
    <source>
        <dbReference type="ARBA" id="ARBA00011291"/>
    </source>
</evidence>
<evidence type="ECO:0000256" key="7">
    <source>
        <dbReference type="ARBA" id="ARBA00022781"/>
    </source>
</evidence>
<evidence type="ECO:0000256" key="5">
    <source>
        <dbReference type="ARBA" id="ARBA00022547"/>
    </source>
</evidence>
<keyword evidence="7 12" id="KW-0375">Hydrogen ion transport</keyword>
<protein>
    <recommendedName>
        <fullName evidence="12">ATP synthase complex subunit 8</fullName>
    </recommendedName>
</protein>
<evidence type="ECO:0000256" key="10">
    <source>
        <dbReference type="ARBA" id="ARBA00023128"/>
    </source>
</evidence>
<dbReference type="GO" id="GO:0045259">
    <property type="term" value="C:proton-transporting ATP synthase complex"/>
    <property type="evidence" value="ECO:0007669"/>
    <property type="project" value="UniProtKB-KW"/>
</dbReference>
<reference evidence="14" key="1">
    <citation type="submission" date="2021-05" db="EMBL/GenBank/DDBJ databases">
        <title>Mitochondrial genomes within bark lice (Insecta: Psocodea: Psocomorpha) reveal novel gene rearrangements containing phylogenetic signal.</title>
        <authorList>
            <person name="Saenz Manchola O.F."/>
            <person name="Virrueta Herrera S."/>
            <person name="D'alessio L.M."/>
            <person name="Yoshizawa K."/>
            <person name="Garcia Aldrete A.N."/>
            <person name="Johnson K.P."/>
        </authorList>
    </citation>
    <scope>NUCLEOTIDE SEQUENCE</scope>
</reference>
<feature type="transmembrane region" description="Helical" evidence="13">
    <location>
        <begin position="6"/>
        <end position="29"/>
    </location>
</feature>
<organism evidence="14">
    <name type="scientific">Lachesilla sp. LaspGHN</name>
    <dbReference type="NCBI Taxonomy" id="2597012"/>
    <lineage>
        <taxon>Eukaryota</taxon>
        <taxon>Metazoa</taxon>
        <taxon>Ecdysozoa</taxon>
        <taxon>Arthropoda</taxon>
        <taxon>Hexapoda</taxon>
        <taxon>Insecta</taxon>
        <taxon>Pterygota</taxon>
        <taxon>Neoptera</taxon>
        <taxon>Paraneoptera</taxon>
        <taxon>Psocodea</taxon>
        <taxon>Psocomorpha</taxon>
        <taxon>Homilopsocidea</taxon>
        <taxon>Lachesilloidea</taxon>
        <taxon>Lachesillidae</taxon>
        <taxon>Lachesilla</taxon>
    </lineage>
</organism>
<dbReference type="Pfam" id="PF00895">
    <property type="entry name" value="ATP-synt_8"/>
    <property type="match status" value="1"/>
</dbReference>
<dbReference type="EMBL" id="MZ274203">
    <property type="protein sequence ID" value="UGS80441.1"/>
    <property type="molecule type" value="Genomic_DNA"/>
</dbReference>
<gene>
    <name evidence="14" type="primary">ATP8</name>
</gene>
<evidence type="ECO:0000256" key="2">
    <source>
        <dbReference type="ARBA" id="ARBA00008892"/>
    </source>
</evidence>
<name>A0A8K1ZFZ1_9NEOP</name>
<evidence type="ECO:0000313" key="14">
    <source>
        <dbReference type="EMBL" id="UGS80441.1"/>
    </source>
</evidence>
<keyword evidence="8 13" id="KW-1133">Transmembrane helix</keyword>
<comment type="subunit">
    <text evidence="3">F-type ATPases have 2 components, CF(1) - the catalytic core - and CF(0) - the membrane proton channel.</text>
</comment>
<dbReference type="AlphaFoldDB" id="A0A8K1ZFZ1"/>
<keyword evidence="4 12" id="KW-0813">Transport</keyword>
<keyword evidence="9 12" id="KW-0406">Ion transport</keyword>
<sequence>MPQMNPMLWLPLFIIFLTTFLMINPLIFFSKNFYSLKTLSSSSLKSINWKW</sequence>
<evidence type="ECO:0000256" key="13">
    <source>
        <dbReference type="SAM" id="Phobius"/>
    </source>
</evidence>
<proteinExistence type="inferred from homology"/>
<evidence type="ECO:0000256" key="11">
    <source>
        <dbReference type="ARBA" id="ARBA00023136"/>
    </source>
</evidence>
<evidence type="ECO:0000256" key="1">
    <source>
        <dbReference type="ARBA" id="ARBA00004304"/>
    </source>
</evidence>
<comment type="similarity">
    <text evidence="2 12">Belongs to the ATPase protein 8 family.</text>
</comment>
<accession>A0A8K1ZFZ1</accession>